<keyword evidence="6 7" id="KW-0472">Membrane</keyword>
<feature type="transmembrane region" description="Helical" evidence="7">
    <location>
        <begin position="222"/>
        <end position="243"/>
    </location>
</feature>
<dbReference type="Gene3D" id="1.10.3720.10">
    <property type="entry name" value="MetI-like"/>
    <property type="match status" value="1"/>
</dbReference>
<feature type="transmembrane region" description="Helical" evidence="7">
    <location>
        <begin position="133"/>
        <end position="160"/>
    </location>
</feature>
<accession>A0A7Y9LCB6</accession>
<comment type="caution">
    <text evidence="10">The sequence shown here is derived from an EMBL/GenBank/DDBJ whole genome shotgun (WGS) entry which is preliminary data.</text>
</comment>
<comment type="similarity">
    <text evidence="7">Belongs to the binding-protein-dependent transport system permease family.</text>
</comment>
<keyword evidence="11" id="KW-1185">Reference proteome</keyword>
<feature type="transmembrane region" description="Helical" evidence="7">
    <location>
        <begin position="36"/>
        <end position="55"/>
    </location>
</feature>
<evidence type="ECO:0000259" key="9">
    <source>
        <dbReference type="PROSITE" id="PS50928"/>
    </source>
</evidence>
<evidence type="ECO:0000313" key="11">
    <source>
        <dbReference type="Proteomes" id="UP000569914"/>
    </source>
</evidence>
<dbReference type="EMBL" id="JACCBU010000001">
    <property type="protein sequence ID" value="NYE71683.1"/>
    <property type="molecule type" value="Genomic_DNA"/>
</dbReference>
<comment type="subcellular location">
    <subcellularLocation>
        <location evidence="1 7">Cell membrane</location>
        <topology evidence="1 7">Multi-pass membrane protein</topology>
    </subcellularLocation>
</comment>
<protein>
    <submittedName>
        <fullName evidence="10">Multiple sugar transport system permease protein</fullName>
    </submittedName>
</protein>
<reference evidence="10 11" key="1">
    <citation type="submission" date="2020-07" db="EMBL/GenBank/DDBJ databases">
        <title>Sequencing the genomes of 1000 actinobacteria strains.</title>
        <authorList>
            <person name="Klenk H.-P."/>
        </authorList>
    </citation>
    <scope>NUCLEOTIDE SEQUENCE [LARGE SCALE GENOMIC DNA]</scope>
    <source>
        <strain evidence="10 11">DSM 22083</strain>
    </source>
</reference>
<dbReference type="PANTHER" id="PTHR43744:SF12">
    <property type="entry name" value="ABC TRANSPORTER PERMEASE PROTEIN MG189-RELATED"/>
    <property type="match status" value="1"/>
</dbReference>
<dbReference type="PANTHER" id="PTHR43744">
    <property type="entry name" value="ABC TRANSPORTER PERMEASE PROTEIN MG189-RELATED-RELATED"/>
    <property type="match status" value="1"/>
</dbReference>
<keyword evidence="10" id="KW-0762">Sugar transport</keyword>
<dbReference type="Proteomes" id="UP000569914">
    <property type="component" value="Unassembled WGS sequence"/>
</dbReference>
<keyword evidence="5 7" id="KW-1133">Transmembrane helix</keyword>
<evidence type="ECO:0000256" key="8">
    <source>
        <dbReference type="SAM" id="MobiDB-lite"/>
    </source>
</evidence>
<dbReference type="GO" id="GO:0055085">
    <property type="term" value="P:transmembrane transport"/>
    <property type="evidence" value="ECO:0007669"/>
    <property type="project" value="InterPro"/>
</dbReference>
<feature type="region of interest" description="Disordered" evidence="8">
    <location>
        <begin position="1"/>
        <end position="24"/>
    </location>
</feature>
<feature type="transmembrane region" description="Helical" evidence="7">
    <location>
        <begin position="282"/>
        <end position="301"/>
    </location>
</feature>
<gene>
    <name evidence="10" type="ORF">BKA15_003012</name>
</gene>
<feature type="transmembrane region" description="Helical" evidence="7">
    <location>
        <begin position="102"/>
        <end position="124"/>
    </location>
</feature>
<evidence type="ECO:0000256" key="4">
    <source>
        <dbReference type="ARBA" id="ARBA00022692"/>
    </source>
</evidence>
<feature type="transmembrane region" description="Helical" evidence="7">
    <location>
        <begin position="180"/>
        <end position="201"/>
    </location>
</feature>
<keyword evidence="3" id="KW-1003">Cell membrane</keyword>
<feature type="domain" description="ABC transmembrane type-1" evidence="9">
    <location>
        <begin position="98"/>
        <end position="301"/>
    </location>
</feature>
<keyword evidence="4 7" id="KW-0812">Transmembrane</keyword>
<dbReference type="InterPro" id="IPR035906">
    <property type="entry name" value="MetI-like_sf"/>
</dbReference>
<dbReference type="GO" id="GO:0005886">
    <property type="term" value="C:plasma membrane"/>
    <property type="evidence" value="ECO:0007669"/>
    <property type="project" value="UniProtKB-SubCell"/>
</dbReference>
<dbReference type="RefSeq" id="WP_179752007.1">
    <property type="nucleotide sequence ID" value="NZ_JACCBU010000001.1"/>
</dbReference>
<evidence type="ECO:0000256" key="6">
    <source>
        <dbReference type="ARBA" id="ARBA00023136"/>
    </source>
</evidence>
<name>A0A7Y9LCB6_9ACTN</name>
<dbReference type="SUPFAM" id="SSF161098">
    <property type="entry name" value="MetI-like"/>
    <property type="match status" value="1"/>
</dbReference>
<evidence type="ECO:0000256" key="1">
    <source>
        <dbReference type="ARBA" id="ARBA00004651"/>
    </source>
</evidence>
<dbReference type="PROSITE" id="PS50928">
    <property type="entry name" value="ABC_TM1"/>
    <property type="match status" value="1"/>
</dbReference>
<evidence type="ECO:0000256" key="3">
    <source>
        <dbReference type="ARBA" id="ARBA00022475"/>
    </source>
</evidence>
<evidence type="ECO:0000256" key="7">
    <source>
        <dbReference type="RuleBase" id="RU363032"/>
    </source>
</evidence>
<dbReference type="CDD" id="cd06261">
    <property type="entry name" value="TM_PBP2"/>
    <property type="match status" value="1"/>
</dbReference>
<dbReference type="Pfam" id="PF00528">
    <property type="entry name" value="BPD_transp_1"/>
    <property type="match status" value="1"/>
</dbReference>
<keyword evidence="2 7" id="KW-0813">Transport</keyword>
<dbReference type="InterPro" id="IPR000515">
    <property type="entry name" value="MetI-like"/>
</dbReference>
<sequence length="315" mass="33802">MTVSVVRPSATPRTETRPANAGPARSRWTSRRIRNVAIWYVVVAAISIVAIYPFLMMISTSLKSDAETAEFPPSLIPESWQWSNFLTALSATDFVRQLGNSLIYALGSMIANVVLCALAGYAFAKMRFPGRTVIFAGVIALLMVPAQSQIVPVFIVLQHIPLAGGNNLLGMGGSGLLNTYAGLIMPSVATPLGIFLMRQFFAGVPDEYLEAARLDGASHLRIFASIMVPLSTPAVATLGILSFQSAWNDFVWPLILTTDTDLATLQLGLQLYSSGQESETNILMAASTLTVIPMIILFLAAQRYFVGGLAAGLKG</sequence>
<proteinExistence type="inferred from homology"/>
<dbReference type="AlphaFoldDB" id="A0A7Y9LCB6"/>
<evidence type="ECO:0000256" key="5">
    <source>
        <dbReference type="ARBA" id="ARBA00022989"/>
    </source>
</evidence>
<evidence type="ECO:0000256" key="2">
    <source>
        <dbReference type="ARBA" id="ARBA00022448"/>
    </source>
</evidence>
<organism evidence="10 11">
    <name type="scientific">Microlunatus parietis</name>
    <dbReference type="NCBI Taxonomy" id="682979"/>
    <lineage>
        <taxon>Bacteria</taxon>
        <taxon>Bacillati</taxon>
        <taxon>Actinomycetota</taxon>
        <taxon>Actinomycetes</taxon>
        <taxon>Propionibacteriales</taxon>
        <taxon>Propionibacteriaceae</taxon>
        <taxon>Microlunatus</taxon>
    </lineage>
</organism>
<evidence type="ECO:0000313" key="10">
    <source>
        <dbReference type="EMBL" id="NYE71683.1"/>
    </source>
</evidence>